<dbReference type="GO" id="GO:0003677">
    <property type="term" value="F:DNA binding"/>
    <property type="evidence" value="ECO:0007669"/>
    <property type="project" value="UniProtKB-KW"/>
</dbReference>
<keyword evidence="6" id="KW-1185">Reference proteome</keyword>
<protein>
    <submittedName>
        <fullName evidence="5">LuxR family transcriptional regulator</fullName>
    </submittedName>
</protein>
<dbReference type="InterPro" id="IPR016032">
    <property type="entry name" value="Sig_transdc_resp-reg_C-effctor"/>
</dbReference>
<dbReference type="InterPro" id="IPR036693">
    <property type="entry name" value="TF_LuxR_autoind-bd_dom_sf"/>
</dbReference>
<gene>
    <name evidence="5" type="ORF">BXY39_1763</name>
</gene>
<evidence type="ECO:0000256" key="1">
    <source>
        <dbReference type="ARBA" id="ARBA00023015"/>
    </source>
</evidence>
<dbReference type="FunCoup" id="A0A3M0CKX5">
    <property type="interactions" value="121"/>
</dbReference>
<keyword evidence="1" id="KW-0805">Transcription regulation</keyword>
<keyword evidence="3" id="KW-0804">Transcription</keyword>
<dbReference type="Pfam" id="PF03472">
    <property type="entry name" value="Autoind_bind"/>
    <property type="match status" value="1"/>
</dbReference>
<evidence type="ECO:0000313" key="6">
    <source>
        <dbReference type="Proteomes" id="UP000271227"/>
    </source>
</evidence>
<dbReference type="PANTHER" id="PTHR44688">
    <property type="entry name" value="DNA-BINDING TRANSCRIPTIONAL ACTIVATOR DEVR_DOSR"/>
    <property type="match status" value="1"/>
</dbReference>
<dbReference type="InterPro" id="IPR000792">
    <property type="entry name" value="Tscrpt_reg_LuxR_C"/>
</dbReference>
<name>A0A3M0CKX5_9PROT</name>
<proteinExistence type="predicted"/>
<organism evidence="5 6">
    <name type="scientific">Eilatimonas milleporae</name>
    <dbReference type="NCBI Taxonomy" id="911205"/>
    <lineage>
        <taxon>Bacteria</taxon>
        <taxon>Pseudomonadati</taxon>
        <taxon>Pseudomonadota</taxon>
        <taxon>Alphaproteobacteria</taxon>
        <taxon>Kordiimonadales</taxon>
        <taxon>Kordiimonadaceae</taxon>
        <taxon>Eilatimonas</taxon>
    </lineage>
</organism>
<dbReference type="SUPFAM" id="SSF75516">
    <property type="entry name" value="Pheromone-binding domain of LuxR-like quorum-sensing transcription factors"/>
    <property type="match status" value="1"/>
</dbReference>
<sequence length="238" mass="26953">MPGLELVENFITKIKTVDTVDDLRRAFASEIAQLGFGKHICISLVDMNNPPPNAIQIFDYPPAWIERYKREGYFRDDVVLKTAFSNIGPYRWSSLDRSDKRNRRIFAEAEQYGIREGMTVPVTLPGHYPCCVNMAGAHTDVDPATFHILHLLAEYYVLKIVELTGRQTQLFDPPSLTPRERECLVWMAKGKSDYEIGRILSISARTVNGYMENIRKKFNVSTRTQAVALAVSGGLVIP</sequence>
<reference evidence="5 6" key="1">
    <citation type="submission" date="2018-10" db="EMBL/GenBank/DDBJ databases">
        <title>Genomic Encyclopedia of Archaeal and Bacterial Type Strains, Phase II (KMG-II): from individual species to whole genera.</title>
        <authorList>
            <person name="Goeker M."/>
        </authorList>
    </citation>
    <scope>NUCLEOTIDE SEQUENCE [LARGE SCALE GENOMIC DNA]</scope>
    <source>
        <strain evidence="5 6">DSM 25217</strain>
    </source>
</reference>
<dbReference type="Pfam" id="PF00196">
    <property type="entry name" value="GerE"/>
    <property type="match status" value="1"/>
</dbReference>
<dbReference type="AlphaFoldDB" id="A0A3M0CKX5"/>
<evidence type="ECO:0000259" key="4">
    <source>
        <dbReference type="PROSITE" id="PS50043"/>
    </source>
</evidence>
<comment type="caution">
    <text evidence="5">The sequence shown here is derived from an EMBL/GenBank/DDBJ whole genome shotgun (WGS) entry which is preliminary data.</text>
</comment>
<dbReference type="SMART" id="SM00421">
    <property type="entry name" value="HTH_LUXR"/>
    <property type="match status" value="1"/>
</dbReference>
<evidence type="ECO:0000313" key="5">
    <source>
        <dbReference type="EMBL" id="RMB07676.1"/>
    </source>
</evidence>
<keyword evidence="2" id="KW-0238">DNA-binding</keyword>
<dbReference type="Gene3D" id="3.30.450.80">
    <property type="entry name" value="Transcription factor LuxR-like, autoinducer-binding domain"/>
    <property type="match status" value="1"/>
</dbReference>
<accession>A0A3M0CKX5</accession>
<dbReference type="InterPro" id="IPR005143">
    <property type="entry name" value="TF_LuxR_autoind-bd_dom"/>
</dbReference>
<dbReference type="PANTHER" id="PTHR44688:SF16">
    <property type="entry name" value="DNA-BINDING TRANSCRIPTIONAL ACTIVATOR DEVR_DOSR"/>
    <property type="match status" value="1"/>
</dbReference>
<dbReference type="RefSeq" id="WP_170163720.1">
    <property type="nucleotide sequence ID" value="NZ_REFR01000011.1"/>
</dbReference>
<dbReference type="PRINTS" id="PR00038">
    <property type="entry name" value="HTHLUXR"/>
</dbReference>
<dbReference type="CDD" id="cd06170">
    <property type="entry name" value="LuxR_C_like"/>
    <property type="match status" value="1"/>
</dbReference>
<dbReference type="EMBL" id="REFR01000011">
    <property type="protein sequence ID" value="RMB07676.1"/>
    <property type="molecule type" value="Genomic_DNA"/>
</dbReference>
<feature type="domain" description="HTH luxR-type" evidence="4">
    <location>
        <begin position="169"/>
        <end position="234"/>
    </location>
</feature>
<dbReference type="GO" id="GO:0006355">
    <property type="term" value="P:regulation of DNA-templated transcription"/>
    <property type="evidence" value="ECO:0007669"/>
    <property type="project" value="InterPro"/>
</dbReference>
<dbReference type="Proteomes" id="UP000271227">
    <property type="component" value="Unassembled WGS sequence"/>
</dbReference>
<dbReference type="PROSITE" id="PS50043">
    <property type="entry name" value="HTH_LUXR_2"/>
    <property type="match status" value="1"/>
</dbReference>
<evidence type="ECO:0000256" key="2">
    <source>
        <dbReference type="ARBA" id="ARBA00023125"/>
    </source>
</evidence>
<dbReference type="InParanoid" id="A0A3M0CKX5"/>
<evidence type="ECO:0000256" key="3">
    <source>
        <dbReference type="ARBA" id="ARBA00023163"/>
    </source>
</evidence>
<dbReference type="Gene3D" id="1.10.10.10">
    <property type="entry name" value="Winged helix-like DNA-binding domain superfamily/Winged helix DNA-binding domain"/>
    <property type="match status" value="1"/>
</dbReference>
<dbReference type="InterPro" id="IPR036388">
    <property type="entry name" value="WH-like_DNA-bd_sf"/>
</dbReference>
<dbReference type="SUPFAM" id="SSF46894">
    <property type="entry name" value="C-terminal effector domain of the bipartite response regulators"/>
    <property type="match status" value="1"/>
</dbReference>